<proteinExistence type="predicted"/>
<dbReference type="SUPFAM" id="SSF58100">
    <property type="entry name" value="Bacterial hemolysins"/>
    <property type="match status" value="1"/>
</dbReference>
<feature type="region of interest" description="Disordered" evidence="1">
    <location>
        <begin position="322"/>
        <end position="368"/>
    </location>
</feature>
<dbReference type="Proteomes" id="UP000320948">
    <property type="component" value="Unassembled WGS sequence"/>
</dbReference>
<sequence>MSSSTSIDFWQAFLGFIASIPFLILVTAIVSIFFTYLYAKRWWRELPTHTDLELREALGDRNGAGSITTAIREAVQKAKDKEAEAKTKTEEAEKATKEKDEAIKKATESEGKAVADLNELLTAIGKMTGHTAPADKNEALTVLREAGSDLRNVLKQLRKNAAWFDSSCRDLDGPVHTILDAASVLVTAISDADHQQLTLSQAKEIAEKKAKSLEDDLTAVSGRNTSLLGELGSLHQSIIDMASKSRTMVEKAYELVEAGKIGDQKKIAVLQAEVKALNGQIDSAAKHADAMQKAQTEASTSLLKATESAGKQIADIARSAINQNQKGGNNNGNGNNGGNGGNRNQRGQGQATTGGEPPRPAAEAAPAT</sequence>
<evidence type="ECO:0000313" key="4">
    <source>
        <dbReference type="Proteomes" id="UP000320948"/>
    </source>
</evidence>
<accession>A0A6N4R3M0</accession>
<organism evidence="3 4">
    <name type="scientific">Blastochloris viridis</name>
    <name type="common">Rhodopseudomonas viridis</name>
    <dbReference type="NCBI Taxonomy" id="1079"/>
    <lineage>
        <taxon>Bacteria</taxon>
        <taxon>Pseudomonadati</taxon>
        <taxon>Pseudomonadota</taxon>
        <taxon>Alphaproteobacteria</taxon>
        <taxon>Hyphomicrobiales</taxon>
        <taxon>Blastochloridaceae</taxon>
        <taxon>Blastochloris</taxon>
    </lineage>
</organism>
<evidence type="ECO:0000256" key="1">
    <source>
        <dbReference type="SAM" id="MobiDB-lite"/>
    </source>
</evidence>
<protein>
    <submittedName>
        <fullName evidence="3">Uncharacterized protein</fullName>
    </submittedName>
</protein>
<reference evidence="3 4" key="1">
    <citation type="journal article" date="2017" name="Nat. Commun.">
        <title>In situ click chemistry generation of cyclooxygenase-2 inhibitors.</title>
        <authorList>
            <person name="Bhardwaj A."/>
            <person name="Kaur J."/>
            <person name="Wuest M."/>
            <person name="Wuest F."/>
        </authorList>
    </citation>
    <scope>NUCLEOTIDE SEQUENCE [LARGE SCALE GENOMIC DNA]</scope>
    <source>
        <strain evidence="3">S2_018_000_R2_106</strain>
    </source>
</reference>
<name>A0A6N4R3M0_BLAVI</name>
<comment type="caution">
    <text evidence="3">The sequence shown here is derived from an EMBL/GenBank/DDBJ whole genome shotgun (WGS) entry which is preliminary data.</text>
</comment>
<keyword evidence="2" id="KW-0472">Membrane</keyword>
<evidence type="ECO:0000313" key="3">
    <source>
        <dbReference type="EMBL" id="TKW61546.1"/>
    </source>
</evidence>
<feature type="region of interest" description="Disordered" evidence="1">
    <location>
        <begin position="78"/>
        <end position="100"/>
    </location>
</feature>
<keyword evidence="2" id="KW-0812">Transmembrane</keyword>
<feature type="compositionally biased region" description="Gly residues" evidence="1">
    <location>
        <begin position="329"/>
        <end position="341"/>
    </location>
</feature>
<feature type="transmembrane region" description="Helical" evidence="2">
    <location>
        <begin position="12"/>
        <end position="39"/>
    </location>
</feature>
<keyword evidence="2" id="KW-1133">Transmembrane helix</keyword>
<dbReference type="EMBL" id="VAFM01000001">
    <property type="protein sequence ID" value="TKW61546.1"/>
    <property type="molecule type" value="Genomic_DNA"/>
</dbReference>
<gene>
    <name evidence="3" type="ORF">DI628_02675</name>
</gene>
<dbReference type="AlphaFoldDB" id="A0A6N4R3M0"/>
<evidence type="ECO:0000256" key="2">
    <source>
        <dbReference type="SAM" id="Phobius"/>
    </source>
</evidence>